<dbReference type="UniPathway" id="UPA00028">
    <property type="reaction ID" value="UER00005"/>
</dbReference>
<feature type="binding site" evidence="8">
    <location>
        <begin position="203"/>
        <end position="206"/>
    </location>
    <ligand>
        <name>ATP</name>
        <dbReference type="ChEBI" id="CHEBI:30616"/>
    </ligand>
</feature>
<evidence type="ECO:0000256" key="4">
    <source>
        <dbReference type="ARBA" id="ARBA00022655"/>
    </source>
</evidence>
<dbReference type="Gene3D" id="3.30.1300.10">
    <property type="entry name" value="Pantoate-beta-alanine ligase, C-terminal domain"/>
    <property type="match status" value="1"/>
</dbReference>
<dbReference type="PANTHER" id="PTHR21299">
    <property type="entry name" value="CYTIDYLATE KINASE/PANTOATE-BETA-ALANINE LIGASE"/>
    <property type="match status" value="1"/>
</dbReference>
<name>A0A0B7H6R6_9FLAO</name>
<evidence type="ECO:0000256" key="6">
    <source>
        <dbReference type="ARBA" id="ARBA00022840"/>
    </source>
</evidence>
<comment type="subcellular location">
    <subcellularLocation>
        <location evidence="8">Cytoplasm</location>
    </subcellularLocation>
</comment>
<dbReference type="Gene3D" id="3.40.50.620">
    <property type="entry name" value="HUPs"/>
    <property type="match status" value="1"/>
</dbReference>
<dbReference type="InterPro" id="IPR042176">
    <property type="entry name" value="Pantoate_ligase_C"/>
</dbReference>
<reference evidence="9 10" key="1">
    <citation type="submission" date="2015-01" db="EMBL/GenBank/DDBJ databases">
        <authorList>
            <person name="Xiang T."/>
            <person name="Song Y."/>
            <person name="Huang L."/>
            <person name="Wang B."/>
            <person name="Wu P."/>
        </authorList>
    </citation>
    <scope>NUCLEOTIDE SEQUENCE [LARGE SCALE GENOMIC DNA]</scope>
    <source>
        <strain evidence="9 10">Cc12</strain>
    </source>
</reference>
<comment type="pathway">
    <text evidence="1 8">Cofactor biosynthesis; (R)-pantothenate biosynthesis; (R)-pantothenate from (R)-pantoate and beta-alanine: step 1/1.</text>
</comment>
<evidence type="ECO:0000313" key="9">
    <source>
        <dbReference type="EMBL" id="CEN35301.1"/>
    </source>
</evidence>
<feature type="active site" description="Proton donor" evidence="8">
    <location>
        <position position="54"/>
    </location>
</feature>
<feature type="binding site" evidence="8">
    <location>
        <begin position="166"/>
        <end position="169"/>
    </location>
    <ligand>
        <name>ATP</name>
        <dbReference type="ChEBI" id="CHEBI:30616"/>
    </ligand>
</feature>
<dbReference type="NCBIfam" id="TIGR00125">
    <property type="entry name" value="cyt_tran_rel"/>
    <property type="match status" value="1"/>
</dbReference>
<comment type="similarity">
    <text evidence="2 8">Belongs to the pantothenate synthetase family.</text>
</comment>
<comment type="catalytic activity">
    <reaction evidence="7 8">
        <text>(R)-pantoate + beta-alanine + ATP = (R)-pantothenate + AMP + diphosphate + H(+)</text>
        <dbReference type="Rhea" id="RHEA:10912"/>
        <dbReference type="ChEBI" id="CHEBI:15378"/>
        <dbReference type="ChEBI" id="CHEBI:15980"/>
        <dbReference type="ChEBI" id="CHEBI:29032"/>
        <dbReference type="ChEBI" id="CHEBI:30616"/>
        <dbReference type="ChEBI" id="CHEBI:33019"/>
        <dbReference type="ChEBI" id="CHEBI:57966"/>
        <dbReference type="ChEBI" id="CHEBI:456215"/>
        <dbReference type="EC" id="6.3.2.1"/>
    </reaction>
</comment>
<dbReference type="InterPro" id="IPR014729">
    <property type="entry name" value="Rossmann-like_a/b/a_fold"/>
</dbReference>
<dbReference type="EMBL" id="CDOE01000057">
    <property type="protein sequence ID" value="CEN35301.1"/>
    <property type="molecule type" value="Genomic_DNA"/>
</dbReference>
<feature type="binding site" evidence="8">
    <location>
        <position position="78"/>
    </location>
    <ligand>
        <name>beta-alanine</name>
        <dbReference type="ChEBI" id="CHEBI:57966"/>
    </ligand>
</feature>
<evidence type="ECO:0000256" key="3">
    <source>
        <dbReference type="ARBA" id="ARBA00022598"/>
    </source>
</evidence>
<dbReference type="FunFam" id="3.40.50.620:FF:000013">
    <property type="entry name" value="Pantothenate synthetase"/>
    <property type="match status" value="1"/>
</dbReference>
<protein>
    <recommendedName>
        <fullName evidence="8">Pantothenate synthetase</fullName>
        <shortName evidence="8">PS</shortName>
        <ecNumber evidence="8">6.3.2.1</ecNumber>
    </recommendedName>
    <alternativeName>
        <fullName evidence="8">Pantoate--beta-alanine ligase</fullName>
    </alternativeName>
    <alternativeName>
        <fullName evidence="8">Pantoate-activating enzyme</fullName>
    </alternativeName>
</protein>
<dbReference type="HAMAP" id="MF_00158">
    <property type="entry name" value="PanC"/>
    <property type="match status" value="1"/>
</dbReference>
<feature type="binding site" evidence="8">
    <location>
        <position position="172"/>
    </location>
    <ligand>
        <name>(R)-pantoate</name>
        <dbReference type="ChEBI" id="CHEBI:15980"/>
    </ligand>
</feature>
<gene>
    <name evidence="8 9" type="primary">panC</name>
    <name evidence="9" type="ORF">CCAN12_600033</name>
</gene>
<evidence type="ECO:0000256" key="7">
    <source>
        <dbReference type="ARBA" id="ARBA00048258"/>
    </source>
</evidence>
<dbReference type="InterPro" id="IPR003721">
    <property type="entry name" value="Pantoate_ligase"/>
</dbReference>
<dbReference type="Pfam" id="PF02569">
    <property type="entry name" value="Pantoate_ligase"/>
    <property type="match status" value="1"/>
</dbReference>
<proteinExistence type="inferred from homology"/>
<feature type="binding site" evidence="8">
    <location>
        <position position="195"/>
    </location>
    <ligand>
        <name>ATP</name>
        <dbReference type="ChEBI" id="CHEBI:30616"/>
    </ligand>
</feature>
<dbReference type="Proteomes" id="UP000044026">
    <property type="component" value="Unassembled WGS sequence"/>
</dbReference>
<evidence type="ECO:0000256" key="1">
    <source>
        <dbReference type="ARBA" id="ARBA00004990"/>
    </source>
</evidence>
<dbReference type="PANTHER" id="PTHR21299:SF1">
    <property type="entry name" value="PANTOATE--BETA-ALANINE LIGASE"/>
    <property type="match status" value="1"/>
</dbReference>
<dbReference type="NCBIfam" id="TIGR00018">
    <property type="entry name" value="panC"/>
    <property type="match status" value="1"/>
</dbReference>
<dbReference type="GO" id="GO:0005524">
    <property type="term" value="F:ATP binding"/>
    <property type="evidence" value="ECO:0007669"/>
    <property type="project" value="UniProtKB-KW"/>
</dbReference>
<comment type="function">
    <text evidence="8">Catalyzes the condensation of pantoate with beta-alanine in an ATP-dependent reaction via a pantoyl-adenylate intermediate.</text>
</comment>
<dbReference type="GO" id="GO:0004592">
    <property type="term" value="F:pantoate-beta-alanine ligase activity"/>
    <property type="evidence" value="ECO:0007669"/>
    <property type="project" value="UniProtKB-UniRule"/>
</dbReference>
<organism evidence="9 10">
    <name type="scientific">Capnocytophaga canimorsus</name>
    <dbReference type="NCBI Taxonomy" id="28188"/>
    <lineage>
        <taxon>Bacteria</taxon>
        <taxon>Pseudomonadati</taxon>
        <taxon>Bacteroidota</taxon>
        <taxon>Flavobacteriia</taxon>
        <taxon>Flavobacteriales</taxon>
        <taxon>Flavobacteriaceae</taxon>
        <taxon>Capnocytophaga</taxon>
    </lineage>
</organism>
<evidence type="ECO:0000256" key="5">
    <source>
        <dbReference type="ARBA" id="ARBA00022741"/>
    </source>
</evidence>
<dbReference type="SUPFAM" id="SSF52374">
    <property type="entry name" value="Nucleotidylyl transferase"/>
    <property type="match status" value="1"/>
</dbReference>
<keyword evidence="6 8" id="KW-0067">ATP-binding</keyword>
<dbReference type="EC" id="6.3.2.1" evidence="8"/>
<sequence>MQISTESDKFAPLNISKMKIYTHQNELKQAIGSYKKSGKTIGFVPTMGALHQGHLQLIENASQENDITVVSIFVNPTQFNNTEDLEKYPRTLQADAEKIENLNPNVLVYAPEAKDIYGENIASDKFDFEGLDAVMEGAFRPGHFDGVGTVVKKLFEIVTPNKAYFGEKDYQQLLIIKKMVQQTGLNVQIVPCPIVRDKNGLALSSRNQRLSSPMLTKAPFIYQTLLQAKVMFATQSPTEVKQWVEERFKNQPDFELEYFIIADADTLQSFDYKEENKKYRAFIAVYAEGVRLIDNILF</sequence>
<dbReference type="GO" id="GO:0015940">
    <property type="term" value="P:pantothenate biosynthetic process"/>
    <property type="evidence" value="ECO:0007669"/>
    <property type="project" value="UniProtKB-UniRule"/>
</dbReference>
<dbReference type="RefSeq" id="WP_082025289.1">
    <property type="nucleotide sequence ID" value="NZ_CP022382.1"/>
</dbReference>
<evidence type="ECO:0000313" key="10">
    <source>
        <dbReference type="Proteomes" id="UP000044026"/>
    </source>
</evidence>
<dbReference type="CDD" id="cd00560">
    <property type="entry name" value="PanC"/>
    <property type="match status" value="1"/>
</dbReference>
<comment type="subunit">
    <text evidence="8">Homodimer.</text>
</comment>
<dbReference type="GO" id="GO:0005829">
    <property type="term" value="C:cytosol"/>
    <property type="evidence" value="ECO:0007669"/>
    <property type="project" value="TreeGrafter"/>
</dbReference>
<keyword evidence="8" id="KW-0963">Cytoplasm</keyword>
<comment type="miscellaneous">
    <text evidence="8">The reaction proceeds by a bi uni uni bi ping pong mechanism.</text>
</comment>
<keyword evidence="5 8" id="KW-0547">Nucleotide-binding</keyword>
<dbReference type="AlphaFoldDB" id="A0A0B7H6R6"/>
<dbReference type="InterPro" id="IPR004821">
    <property type="entry name" value="Cyt_trans-like"/>
</dbReference>
<feature type="binding site" evidence="8">
    <location>
        <position position="78"/>
    </location>
    <ligand>
        <name>(R)-pantoate</name>
        <dbReference type="ChEBI" id="CHEBI:15980"/>
    </ligand>
</feature>
<dbReference type="GeneID" id="69581350"/>
<accession>A0A0B7H6R6</accession>
<keyword evidence="3 8" id="KW-0436">Ligase</keyword>
<evidence type="ECO:0000256" key="8">
    <source>
        <dbReference type="HAMAP-Rule" id="MF_00158"/>
    </source>
</evidence>
<keyword evidence="4 8" id="KW-0566">Pantothenate biosynthesis</keyword>
<evidence type="ECO:0000256" key="2">
    <source>
        <dbReference type="ARBA" id="ARBA00009256"/>
    </source>
</evidence>
<feature type="binding site" evidence="8">
    <location>
        <begin position="47"/>
        <end position="54"/>
    </location>
    <ligand>
        <name>ATP</name>
        <dbReference type="ChEBI" id="CHEBI:30616"/>
    </ligand>
</feature>